<dbReference type="NCBIfam" id="TIGR01730">
    <property type="entry name" value="RND_mfp"/>
    <property type="match status" value="1"/>
</dbReference>
<evidence type="ECO:0000256" key="3">
    <source>
        <dbReference type="SAM" id="MobiDB-lite"/>
    </source>
</evidence>
<reference evidence="8 9" key="1">
    <citation type="submission" date="2024-02" db="EMBL/GenBank/DDBJ databases">
        <title>Haloferula sargassicola NBRC 104335.</title>
        <authorList>
            <person name="Ichikawa N."/>
            <person name="Katano-Makiyama Y."/>
            <person name="Hidaka K."/>
        </authorList>
    </citation>
    <scope>NUCLEOTIDE SEQUENCE [LARGE SCALE GENOMIC DNA]</scope>
    <source>
        <strain evidence="8 9">NBRC 104335</strain>
    </source>
</reference>
<comment type="similarity">
    <text evidence="2">Belongs to the membrane fusion protein (MFP) (TC 8.A.1) family.</text>
</comment>
<gene>
    <name evidence="8" type="primary">bepF</name>
    <name evidence="8" type="ORF">Hsar01_03467</name>
</gene>
<comment type="caution">
    <text evidence="8">The sequence shown here is derived from an EMBL/GenBank/DDBJ whole genome shotgun (WGS) entry which is preliminary data.</text>
</comment>
<dbReference type="Gene3D" id="2.40.30.170">
    <property type="match status" value="1"/>
</dbReference>
<evidence type="ECO:0000259" key="5">
    <source>
        <dbReference type="Pfam" id="PF25917"/>
    </source>
</evidence>
<proteinExistence type="inferred from homology"/>
<dbReference type="PANTHER" id="PTHR30158">
    <property type="entry name" value="ACRA/E-RELATED COMPONENT OF DRUG EFFLUX TRANSPORTER"/>
    <property type="match status" value="1"/>
</dbReference>
<organism evidence="8 9">
    <name type="scientific">Haloferula sargassicola</name>
    <dbReference type="NCBI Taxonomy" id="490096"/>
    <lineage>
        <taxon>Bacteria</taxon>
        <taxon>Pseudomonadati</taxon>
        <taxon>Verrucomicrobiota</taxon>
        <taxon>Verrucomicrobiia</taxon>
        <taxon>Verrucomicrobiales</taxon>
        <taxon>Verrucomicrobiaceae</taxon>
        <taxon>Haloferula</taxon>
    </lineage>
</organism>
<dbReference type="Proteomes" id="UP001476282">
    <property type="component" value="Unassembled WGS sequence"/>
</dbReference>
<dbReference type="EMBL" id="BAABRI010000022">
    <property type="protein sequence ID" value="GAA5484226.1"/>
    <property type="molecule type" value="Genomic_DNA"/>
</dbReference>
<feature type="domain" description="Multidrug resistance protein MdtA-like barrel-sandwich hybrid" evidence="5">
    <location>
        <begin position="60"/>
        <end position="201"/>
    </location>
</feature>
<dbReference type="Gene3D" id="2.40.50.100">
    <property type="match status" value="1"/>
</dbReference>
<dbReference type="SUPFAM" id="SSF111369">
    <property type="entry name" value="HlyD-like secretion proteins"/>
    <property type="match status" value="1"/>
</dbReference>
<evidence type="ECO:0000259" key="7">
    <source>
        <dbReference type="Pfam" id="PF25967"/>
    </source>
</evidence>
<dbReference type="RefSeq" id="WP_353568324.1">
    <property type="nucleotide sequence ID" value="NZ_BAABRI010000022.1"/>
</dbReference>
<evidence type="ECO:0000259" key="6">
    <source>
        <dbReference type="Pfam" id="PF25944"/>
    </source>
</evidence>
<dbReference type="Gene3D" id="2.40.420.20">
    <property type="match status" value="1"/>
</dbReference>
<evidence type="ECO:0000256" key="1">
    <source>
        <dbReference type="ARBA" id="ARBA00004196"/>
    </source>
</evidence>
<keyword evidence="9" id="KW-1185">Reference proteome</keyword>
<dbReference type="Pfam" id="PF25917">
    <property type="entry name" value="BSH_RND"/>
    <property type="match status" value="1"/>
</dbReference>
<feature type="domain" description="Multidrug resistance protein MdtA-like C-terminal permuted SH3" evidence="7">
    <location>
        <begin position="303"/>
        <end position="361"/>
    </location>
</feature>
<feature type="region of interest" description="Disordered" evidence="3">
    <location>
        <begin position="364"/>
        <end position="389"/>
    </location>
</feature>
<feature type="domain" description="Multidrug resistance protein MdtA-like alpha-helical hairpin" evidence="4">
    <location>
        <begin position="100"/>
        <end position="169"/>
    </location>
</feature>
<comment type="subcellular location">
    <subcellularLocation>
        <location evidence="1">Cell envelope</location>
    </subcellularLocation>
</comment>
<dbReference type="InterPro" id="IPR058624">
    <property type="entry name" value="MdtA-like_HH"/>
</dbReference>
<dbReference type="Pfam" id="PF25876">
    <property type="entry name" value="HH_MFP_RND"/>
    <property type="match status" value="1"/>
</dbReference>
<feature type="compositionally biased region" description="Basic and acidic residues" evidence="3">
    <location>
        <begin position="375"/>
        <end position="389"/>
    </location>
</feature>
<feature type="domain" description="Multidrug resistance protein MdtA-like beta-barrel" evidence="6">
    <location>
        <begin position="228"/>
        <end position="295"/>
    </location>
</feature>
<evidence type="ECO:0000313" key="8">
    <source>
        <dbReference type="EMBL" id="GAA5484226.1"/>
    </source>
</evidence>
<accession>A0ABP9URQ3</accession>
<name>A0ABP9URQ3_9BACT</name>
<evidence type="ECO:0000256" key="2">
    <source>
        <dbReference type="ARBA" id="ARBA00009477"/>
    </source>
</evidence>
<sequence>MSSSPVVSSLLLALFVASCSKKDDPQKSAPPPPTVEFVHPVRKDIISWDEYNGRLEAIDSVEVRARVSGMLEQIHFTDGQKVEEGDLLFTLDRAPFEAALKAAEAQLEQARASEKLAQSNFTRAQKLLERNAIAKEEVDIRQGTLAEAAASVQAAEAQVETAQLNLGYTEVRSPITGQISDRYVSVGNLISGGTAQSTLLTSIVSLQPIYCRIDADESTVLKYLRLDQEGKRESARTRQVPVEMALDGDEGFPRNGKVDFVNNAFDPSTATLRARATFPNEDGFLLPGMFAKLRLPGRGEYTATLVPEVAIQTQQDLTTVLTVDGENTVRAQPVTLGPKHGDMRVIESDLPTETRVIVSGLTMARPGGKVNPKPAESKESEAADTRQER</sequence>
<dbReference type="InterPro" id="IPR058627">
    <property type="entry name" value="MdtA-like_C"/>
</dbReference>
<dbReference type="Gene3D" id="1.10.287.470">
    <property type="entry name" value="Helix hairpin bin"/>
    <property type="match status" value="1"/>
</dbReference>
<dbReference type="Pfam" id="PF25967">
    <property type="entry name" value="RND-MFP_C"/>
    <property type="match status" value="1"/>
</dbReference>
<evidence type="ECO:0000259" key="4">
    <source>
        <dbReference type="Pfam" id="PF25876"/>
    </source>
</evidence>
<protein>
    <submittedName>
        <fullName evidence="8">Efflux pump periplasmic linker BepF</fullName>
    </submittedName>
</protein>
<dbReference type="Pfam" id="PF25944">
    <property type="entry name" value="Beta-barrel_RND"/>
    <property type="match status" value="1"/>
</dbReference>
<dbReference type="PANTHER" id="PTHR30158:SF10">
    <property type="entry name" value="CATION EFFLUX PUMP"/>
    <property type="match status" value="1"/>
</dbReference>
<dbReference type="InterPro" id="IPR058626">
    <property type="entry name" value="MdtA-like_b-barrel"/>
</dbReference>
<evidence type="ECO:0000313" key="9">
    <source>
        <dbReference type="Proteomes" id="UP001476282"/>
    </source>
</evidence>
<dbReference type="InterPro" id="IPR006143">
    <property type="entry name" value="RND_pump_MFP"/>
</dbReference>
<dbReference type="InterPro" id="IPR058625">
    <property type="entry name" value="MdtA-like_BSH"/>
</dbReference>